<dbReference type="SUPFAM" id="SSF48008">
    <property type="entry name" value="GntR ligand-binding domain-like"/>
    <property type="match status" value="1"/>
</dbReference>
<dbReference type="SMART" id="SM00895">
    <property type="entry name" value="FCD"/>
    <property type="match status" value="1"/>
</dbReference>
<comment type="caution">
    <text evidence="6">The sequence shown here is derived from an EMBL/GenBank/DDBJ whole genome shotgun (WGS) entry which is preliminary data.</text>
</comment>
<dbReference type="InterPro" id="IPR008920">
    <property type="entry name" value="TF_FadR/GntR_C"/>
</dbReference>
<accession>A0A2P8DKV9</accession>
<dbReference type="InterPro" id="IPR000524">
    <property type="entry name" value="Tscrpt_reg_HTH_GntR"/>
</dbReference>
<evidence type="ECO:0000256" key="3">
    <source>
        <dbReference type="ARBA" id="ARBA00023163"/>
    </source>
</evidence>
<feature type="region of interest" description="Disordered" evidence="4">
    <location>
        <begin position="220"/>
        <end position="243"/>
    </location>
</feature>
<dbReference type="Gene3D" id="1.20.120.530">
    <property type="entry name" value="GntR ligand-binding domain-like"/>
    <property type="match status" value="1"/>
</dbReference>
<keyword evidence="2 6" id="KW-0238">DNA-binding</keyword>
<protein>
    <submittedName>
        <fullName evidence="6">DNA-binding GntR family transcriptional regulator</fullName>
    </submittedName>
</protein>
<dbReference type="InterPro" id="IPR036390">
    <property type="entry name" value="WH_DNA-bd_sf"/>
</dbReference>
<dbReference type="CDD" id="cd07377">
    <property type="entry name" value="WHTH_GntR"/>
    <property type="match status" value="1"/>
</dbReference>
<dbReference type="EMBL" id="PYGA01000007">
    <property type="protein sequence ID" value="PSK97839.1"/>
    <property type="molecule type" value="Genomic_DNA"/>
</dbReference>
<dbReference type="Gene3D" id="1.10.10.10">
    <property type="entry name" value="Winged helix-like DNA-binding domain superfamily/Winged helix DNA-binding domain"/>
    <property type="match status" value="1"/>
</dbReference>
<feature type="domain" description="HTH gntR-type" evidence="5">
    <location>
        <begin position="14"/>
        <end position="81"/>
    </location>
</feature>
<keyword evidence="3" id="KW-0804">Transcription</keyword>
<feature type="compositionally biased region" description="Low complexity" evidence="4">
    <location>
        <begin position="227"/>
        <end position="236"/>
    </location>
</feature>
<dbReference type="PROSITE" id="PS50949">
    <property type="entry name" value="HTH_GNTR"/>
    <property type="match status" value="1"/>
</dbReference>
<evidence type="ECO:0000259" key="5">
    <source>
        <dbReference type="PROSITE" id="PS50949"/>
    </source>
</evidence>
<keyword evidence="7" id="KW-1185">Reference proteome</keyword>
<dbReference type="PANTHER" id="PTHR43537">
    <property type="entry name" value="TRANSCRIPTIONAL REGULATOR, GNTR FAMILY"/>
    <property type="match status" value="1"/>
</dbReference>
<dbReference type="SMART" id="SM00345">
    <property type="entry name" value="HTH_GNTR"/>
    <property type="match status" value="1"/>
</dbReference>
<keyword evidence="1" id="KW-0805">Transcription regulation</keyword>
<evidence type="ECO:0000256" key="2">
    <source>
        <dbReference type="ARBA" id="ARBA00023125"/>
    </source>
</evidence>
<reference evidence="6 7" key="1">
    <citation type="submission" date="2018-03" db="EMBL/GenBank/DDBJ databases">
        <title>Genomic Encyclopedia of Archaeal and Bacterial Type Strains, Phase II (KMG-II): from individual species to whole genera.</title>
        <authorList>
            <person name="Goeker M."/>
        </authorList>
    </citation>
    <scope>NUCLEOTIDE SEQUENCE [LARGE SCALE GENOMIC DNA]</scope>
    <source>
        <strain evidence="6 7">DSM 45312</strain>
    </source>
</reference>
<organism evidence="6 7">
    <name type="scientific">Murinocardiopsis flavida</name>
    <dbReference type="NCBI Taxonomy" id="645275"/>
    <lineage>
        <taxon>Bacteria</taxon>
        <taxon>Bacillati</taxon>
        <taxon>Actinomycetota</taxon>
        <taxon>Actinomycetes</taxon>
        <taxon>Streptosporangiales</taxon>
        <taxon>Nocardiopsidaceae</taxon>
        <taxon>Murinocardiopsis</taxon>
    </lineage>
</organism>
<dbReference type="Pfam" id="PF00392">
    <property type="entry name" value="GntR"/>
    <property type="match status" value="1"/>
</dbReference>
<sequence>MFQPPSLASLPPGESLTERTYEVLRNAILRNQFPPGTALSVPRLARELDVSRTPVREAVQRLIYEGLATHESHRGAQVNVVDIEDLRQLYLVRELLEGLAARLATERLGADDLVELRRILSDHEDVLAVDGDNSAHIELDMRFHRKLRDIAANAHLTATLEPIAGRSHLALHSLWRTDDAPRLALKEHERIVDAMVTGDPELAEEAARQHVSRLRVRLAQSTPRAQGSAQIAAANGKAGGAHG</sequence>
<dbReference type="Proteomes" id="UP000240542">
    <property type="component" value="Unassembled WGS sequence"/>
</dbReference>
<dbReference type="AlphaFoldDB" id="A0A2P8DKV9"/>
<evidence type="ECO:0000256" key="1">
    <source>
        <dbReference type="ARBA" id="ARBA00023015"/>
    </source>
</evidence>
<dbReference type="InterPro" id="IPR036388">
    <property type="entry name" value="WH-like_DNA-bd_sf"/>
</dbReference>
<proteinExistence type="predicted"/>
<dbReference type="SUPFAM" id="SSF46785">
    <property type="entry name" value="Winged helix' DNA-binding domain"/>
    <property type="match status" value="1"/>
</dbReference>
<gene>
    <name evidence="6" type="ORF">CLV63_107235</name>
</gene>
<dbReference type="PANTHER" id="PTHR43537:SF5">
    <property type="entry name" value="UXU OPERON TRANSCRIPTIONAL REGULATOR"/>
    <property type="match status" value="1"/>
</dbReference>
<dbReference type="Pfam" id="PF07729">
    <property type="entry name" value="FCD"/>
    <property type="match status" value="1"/>
</dbReference>
<dbReference type="GO" id="GO:0003700">
    <property type="term" value="F:DNA-binding transcription factor activity"/>
    <property type="evidence" value="ECO:0007669"/>
    <property type="project" value="InterPro"/>
</dbReference>
<evidence type="ECO:0000256" key="4">
    <source>
        <dbReference type="SAM" id="MobiDB-lite"/>
    </source>
</evidence>
<evidence type="ECO:0000313" key="6">
    <source>
        <dbReference type="EMBL" id="PSK97839.1"/>
    </source>
</evidence>
<dbReference type="InterPro" id="IPR011711">
    <property type="entry name" value="GntR_C"/>
</dbReference>
<evidence type="ECO:0000313" key="7">
    <source>
        <dbReference type="Proteomes" id="UP000240542"/>
    </source>
</evidence>
<dbReference type="GO" id="GO:0003677">
    <property type="term" value="F:DNA binding"/>
    <property type="evidence" value="ECO:0007669"/>
    <property type="project" value="UniProtKB-KW"/>
</dbReference>
<name>A0A2P8DKV9_9ACTN</name>